<name>A0A194ACH2_9BACT</name>
<organism evidence="1 2">
    <name type="scientific">Desulfoplanes formicivorans</name>
    <dbReference type="NCBI Taxonomy" id="1592317"/>
    <lineage>
        <taxon>Bacteria</taxon>
        <taxon>Pseudomonadati</taxon>
        <taxon>Thermodesulfobacteriota</taxon>
        <taxon>Desulfovibrionia</taxon>
        <taxon>Desulfovibrionales</taxon>
        <taxon>Desulfoplanaceae</taxon>
        <taxon>Desulfoplanes</taxon>
    </lineage>
</organism>
<dbReference type="OrthoDB" id="5472192at2"/>
<protein>
    <recommendedName>
        <fullName evidence="3">DUF3783 domain-containing protein</fullName>
    </recommendedName>
</protein>
<gene>
    <name evidence="1" type="ORF">DPF_0531</name>
</gene>
<dbReference type="EMBL" id="BDFE01000008">
    <property type="protein sequence ID" value="GAU07832.1"/>
    <property type="molecule type" value="Genomic_DNA"/>
</dbReference>
<proteinExistence type="predicted"/>
<evidence type="ECO:0008006" key="3">
    <source>
        <dbReference type="Google" id="ProtNLM"/>
    </source>
</evidence>
<dbReference type="AlphaFoldDB" id="A0A194ACH2"/>
<accession>A0A194ACH2</accession>
<evidence type="ECO:0000313" key="2">
    <source>
        <dbReference type="Proteomes" id="UP000095200"/>
    </source>
</evidence>
<dbReference type="STRING" id="1592317.DPF_0531"/>
<sequence>MSQSTFKPVGQSDNRLFGPRKVLVHGLDPRDRQRLITHLDTTREFEDLPLIFPGREDFSCTLEELFAREDQSAPHDHVLASPFVIMGGLLEHELHAFMKIYKSIELPRPIWATLTPVSATWSLTDLLTELTREHQAMGKPASS</sequence>
<reference evidence="2" key="1">
    <citation type="submission" date="2016-06" db="EMBL/GenBank/DDBJ databases">
        <title>Draft genome sequence of Desulfoplanes formicivorans strain Pf12B.</title>
        <authorList>
            <person name="Watanabe M."/>
            <person name="Kojima H."/>
            <person name="Fukui M."/>
        </authorList>
    </citation>
    <scope>NUCLEOTIDE SEQUENCE [LARGE SCALE GENOMIC DNA]</scope>
    <source>
        <strain evidence="2">Pf12B</strain>
    </source>
</reference>
<dbReference type="Pfam" id="PF12646">
    <property type="entry name" value="DUF3783"/>
    <property type="match status" value="1"/>
</dbReference>
<evidence type="ECO:0000313" key="1">
    <source>
        <dbReference type="EMBL" id="GAU07832.1"/>
    </source>
</evidence>
<dbReference type="RefSeq" id="WP_069857339.1">
    <property type="nucleotide sequence ID" value="NZ_BDFE01000008.1"/>
</dbReference>
<dbReference type="InterPro" id="IPR016621">
    <property type="entry name" value="UCP014543"/>
</dbReference>
<comment type="caution">
    <text evidence="1">The sequence shown here is derived from an EMBL/GenBank/DDBJ whole genome shotgun (WGS) entry which is preliminary data.</text>
</comment>
<dbReference type="Proteomes" id="UP000095200">
    <property type="component" value="Unassembled WGS sequence"/>
</dbReference>
<keyword evidence="2" id="KW-1185">Reference proteome</keyword>